<evidence type="ECO:0000256" key="3">
    <source>
        <dbReference type="ARBA" id="ARBA00022723"/>
    </source>
</evidence>
<keyword evidence="2 6" id="KW-0349">Heme</keyword>
<evidence type="ECO:0000313" key="10">
    <source>
        <dbReference type="Proteomes" id="UP001196565"/>
    </source>
</evidence>
<evidence type="ECO:0000259" key="8">
    <source>
        <dbReference type="PROSITE" id="PS51007"/>
    </source>
</evidence>
<dbReference type="SUPFAM" id="SSF46626">
    <property type="entry name" value="Cytochrome c"/>
    <property type="match status" value="1"/>
</dbReference>
<dbReference type="Pfam" id="PF00034">
    <property type="entry name" value="Cytochrom_C"/>
    <property type="match status" value="1"/>
</dbReference>
<evidence type="ECO:0000256" key="4">
    <source>
        <dbReference type="ARBA" id="ARBA00022982"/>
    </source>
</evidence>
<name>A0ABS7A583_9PROT</name>
<dbReference type="InterPro" id="IPR009056">
    <property type="entry name" value="Cyt_c-like_dom"/>
</dbReference>
<feature type="domain" description="Cytochrome c" evidence="8">
    <location>
        <begin position="25"/>
        <end position="128"/>
    </location>
</feature>
<evidence type="ECO:0000256" key="7">
    <source>
        <dbReference type="SAM" id="SignalP"/>
    </source>
</evidence>
<feature type="chain" id="PRO_5045684814" evidence="7">
    <location>
        <begin position="23"/>
        <end position="128"/>
    </location>
</feature>
<evidence type="ECO:0000256" key="2">
    <source>
        <dbReference type="ARBA" id="ARBA00022617"/>
    </source>
</evidence>
<dbReference type="Proteomes" id="UP001196565">
    <property type="component" value="Unassembled WGS sequence"/>
</dbReference>
<gene>
    <name evidence="9" type="ORF">KPL78_05330</name>
</gene>
<dbReference type="PRINTS" id="PR00604">
    <property type="entry name" value="CYTCHRMECIAB"/>
</dbReference>
<evidence type="ECO:0000256" key="1">
    <source>
        <dbReference type="ARBA" id="ARBA00022448"/>
    </source>
</evidence>
<evidence type="ECO:0000256" key="6">
    <source>
        <dbReference type="PROSITE-ProRule" id="PRU00433"/>
    </source>
</evidence>
<reference evidence="9 10" key="1">
    <citation type="submission" date="2021-07" db="EMBL/GenBank/DDBJ databases">
        <authorList>
            <person name="So Y."/>
        </authorList>
    </citation>
    <scope>NUCLEOTIDE SEQUENCE [LARGE SCALE GENOMIC DNA]</scope>
    <source>
        <strain evidence="9 10">HJA6</strain>
    </source>
</reference>
<dbReference type="PANTHER" id="PTHR11961">
    <property type="entry name" value="CYTOCHROME C"/>
    <property type="match status" value="1"/>
</dbReference>
<feature type="signal peptide" evidence="7">
    <location>
        <begin position="1"/>
        <end position="22"/>
    </location>
</feature>
<evidence type="ECO:0000256" key="5">
    <source>
        <dbReference type="ARBA" id="ARBA00023004"/>
    </source>
</evidence>
<dbReference type="InterPro" id="IPR002327">
    <property type="entry name" value="Cyt_c_1A/1B"/>
</dbReference>
<dbReference type="RefSeq" id="WP_219761885.1">
    <property type="nucleotide sequence ID" value="NZ_JAHYBZ010000002.1"/>
</dbReference>
<keyword evidence="10" id="KW-1185">Reference proteome</keyword>
<organism evidence="9 10">
    <name type="scientific">Roseomonas alba</name>
    <dbReference type="NCBI Taxonomy" id="2846776"/>
    <lineage>
        <taxon>Bacteria</taxon>
        <taxon>Pseudomonadati</taxon>
        <taxon>Pseudomonadota</taxon>
        <taxon>Alphaproteobacteria</taxon>
        <taxon>Acetobacterales</taxon>
        <taxon>Roseomonadaceae</taxon>
        <taxon>Roseomonas</taxon>
    </lineage>
</organism>
<keyword evidence="4" id="KW-0249">Electron transport</keyword>
<keyword evidence="3 6" id="KW-0479">Metal-binding</keyword>
<dbReference type="EMBL" id="JAHYBZ010000002">
    <property type="protein sequence ID" value="MBW6397260.1"/>
    <property type="molecule type" value="Genomic_DNA"/>
</dbReference>
<dbReference type="InterPro" id="IPR036909">
    <property type="entry name" value="Cyt_c-like_dom_sf"/>
</dbReference>
<accession>A0ABS7A583</accession>
<proteinExistence type="predicted"/>
<comment type="caution">
    <text evidence="9">The sequence shown here is derived from an EMBL/GenBank/DDBJ whole genome shotgun (WGS) entry which is preliminary data.</text>
</comment>
<keyword evidence="1" id="KW-0813">Transport</keyword>
<keyword evidence="5 6" id="KW-0408">Iron</keyword>
<keyword evidence="7" id="KW-0732">Signal</keyword>
<sequence length="128" mass="13911">MRRMMLTAVLAMGAAIPGMAFAEEGNAEAGQRVFNQCRACHTADQGGRNGVGPNLFGIVGRKAGSIEGFRYSANLRELAEGGLEWNEDRLRAYIHNPKSVIPRGSMSFPGIRNETQINDLIAYLATLK</sequence>
<dbReference type="PROSITE" id="PS51007">
    <property type="entry name" value="CYTC"/>
    <property type="match status" value="1"/>
</dbReference>
<protein>
    <submittedName>
        <fullName evidence="9">Cytochrome c family protein</fullName>
    </submittedName>
</protein>
<evidence type="ECO:0000313" key="9">
    <source>
        <dbReference type="EMBL" id="MBW6397260.1"/>
    </source>
</evidence>
<dbReference type="Gene3D" id="1.10.760.10">
    <property type="entry name" value="Cytochrome c-like domain"/>
    <property type="match status" value="1"/>
</dbReference>